<dbReference type="Pfam" id="PF00550">
    <property type="entry name" value="PP-binding"/>
    <property type="match status" value="1"/>
</dbReference>
<evidence type="ECO:0000259" key="1">
    <source>
        <dbReference type="PROSITE" id="PS50075"/>
    </source>
</evidence>
<organism evidence="2 3">
    <name type="scientific">Nonomuraea mangrovi</name>
    <dbReference type="NCBI Taxonomy" id="2316207"/>
    <lineage>
        <taxon>Bacteria</taxon>
        <taxon>Bacillati</taxon>
        <taxon>Actinomycetota</taxon>
        <taxon>Actinomycetes</taxon>
        <taxon>Streptosporangiales</taxon>
        <taxon>Streptosporangiaceae</taxon>
        <taxon>Nonomuraea</taxon>
    </lineage>
</organism>
<proteinExistence type="predicted"/>
<dbReference type="EMBL" id="JBHUFV010000079">
    <property type="protein sequence ID" value="MFD1939041.1"/>
    <property type="molecule type" value="Genomic_DNA"/>
</dbReference>
<feature type="domain" description="Carrier" evidence="1">
    <location>
        <begin position="1"/>
        <end position="78"/>
    </location>
</feature>
<dbReference type="Proteomes" id="UP001597368">
    <property type="component" value="Unassembled WGS sequence"/>
</dbReference>
<name>A0ABW4TE76_9ACTN</name>
<reference evidence="3" key="1">
    <citation type="journal article" date="2019" name="Int. J. Syst. Evol. Microbiol.">
        <title>The Global Catalogue of Microorganisms (GCM) 10K type strain sequencing project: providing services to taxonomists for standard genome sequencing and annotation.</title>
        <authorList>
            <consortium name="The Broad Institute Genomics Platform"/>
            <consortium name="The Broad Institute Genome Sequencing Center for Infectious Disease"/>
            <person name="Wu L."/>
            <person name="Ma J."/>
        </authorList>
    </citation>
    <scope>NUCLEOTIDE SEQUENCE [LARGE SCALE GENOMIC DNA]</scope>
    <source>
        <strain evidence="3">ICMP 6774ER</strain>
    </source>
</reference>
<dbReference type="RefSeq" id="WP_379581129.1">
    <property type="nucleotide sequence ID" value="NZ_JBHUFV010000079.1"/>
</dbReference>
<evidence type="ECO:0000313" key="2">
    <source>
        <dbReference type="EMBL" id="MFD1939041.1"/>
    </source>
</evidence>
<keyword evidence="3" id="KW-1185">Reference proteome</keyword>
<comment type="caution">
    <text evidence="2">The sequence shown here is derived from an EMBL/GenBank/DDBJ whole genome shotgun (WGS) entry which is preliminary data.</text>
</comment>
<sequence length="78" mass="8304">MIKERLAELVEEASDGALTAPEALSATVPLSALGLTSVGQMRLIDAIETEFGVEVDLTEQGLELLDDLDRLATHLAAR</sequence>
<dbReference type="InterPro" id="IPR036736">
    <property type="entry name" value="ACP-like_sf"/>
</dbReference>
<protein>
    <submittedName>
        <fullName evidence="2">Acyl carrier protein</fullName>
    </submittedName>
</protein>
<dbReference type="PROSITE" id="PS50075">
    <property type="entry name" value="CARRIER"/>
    <property type="match status" value="1"/>
</dbReference>
<dbReference type="Gene3D" id="1.10.1200.10">
    <property type="entry name" value="ACP-like"/>
    <property type="match status" value="1"/>
</dbReference>
<dbReference type="SUPFAM" id="SSF47336">
    <property type="entry name" value="ACP-like"/>
    <property type="match status" value="1"/>
</dbReference>
<evidence type="ECO:0000313" key="3">
    <source>
        <dbReference type="Proteomes" id="UP001597368"/>
    </source>
</evidence>
<gene>
    <name evidence="2" type="ORF">ACFSKW_47025</name>
</gene>
<dbReference type="InterPro" id="IPR009081">
    <property type="entry name" value="PP-bd_ACP"/>
</dbReference>
<accession>A0ABW4TE76</accession>